<dbReference type="EMBL" id="LCJW01000024">
    <property type="protein sequence ID" value="KKT85691.1"/>
    <property type="molecule type" value="Genomic_DNA"/>
</dbReference>
<evidence type="ECO:0000313" key="1">
    <source>
        <dbReference type="EMBL" id="KKT85691.1"/>
    </source>
</evidence>
<name>A0A0G1KPX3_9BACT</name>
<dbReference type="AlphaFoldDB" id="A0A0G1KPX3"/>
<reference evidence="1 2" key="1">
    <citation type="journal article" date="2015" name="Nature">
        <title>rRNA introns, odd ribosomes, and small enigmatic genomes across a large radiation of phyla.</title>
        <authorList>
            <person name="Brown C.T."/>
            <person name="Hug L.A."/>
            <person name="Thomas B.C."/>
            <person name="Sharon I."/>
            <person name="Castelle C.J."/>
            <person name="Singh A."/>
            <person name="Wilkins M.J."/>
            <person name="Williams K.H."/>
            <person name="Banfield J.F."/>
        </authorList>
    </citation>
    <scope>NUCLEOTIDE SEQUENCE [LARGE SCALE GENOMIC DNA]</scope>
</reference>
<protein>
    <recommendedName>
        <fullName evidence="3">50S ribosomal protein L29</fullName>
    </recommendedName>
</protein>
<proteinExistence type="predicted"/>
<dbReference type="Proteomes" id="UP000034797">
    <property type="component" value="Unassembled WGS sequence"/>
</dbReference>
<evidence type="ECO:0008006" key="3">
    <source>
        <dbReference type="Google" id="ProtNLM"/>
    </source>
</evidence>
<organism evidence="1 2">
    <name type="scientific">Candidatus Collierbacteria bacterium GW2011_GWA2_44_99</name>
    <dbReference type="NCBI Taxonomy" id="1618380"/>
    <lineage>
        <taxon>Bacteria</taxon>
        <taxon>Candidatus Collieribacteriota</taxon>
    </lineage>
</organism>
<accession>A0A0G1KPX3</accession>
<comment type="caution">
    <text evidence="1">The sequence shown here is derived from an EMBL/GenBank/DDBJ whole genome shotgun (WGS) entry which is preliminary data.</text>
</comment>
<evidence type="ECO:0000313" key="2">
    <source>
        <dbReference type="Proteomes" id="UP000034797"/>
    </source>
</evidence>
<gene>
    <name evidence="1" type="ORF">UW84_C0024G0014</name>
</gene>
<sequence>MPKTKTVTSTTTLEELKIKLASIKLNIRAGIEKNTNAHKKTKVQIAQLLTKNNQPITNN</sequence>